<proteinExistence type="predicted"/>
<dbReference type="RefSeq" id="XP_013233757.1">
    <property type="nucleotide sequence ID" value="XM_013378303.1"/>
</dbReference>
<evidence type="ECO:0008006" key="3">
    <source>
        <dbReference type="Google" id="ProtNLM"/>
    </source>
</evidence>
<dbReference type="OMA" id="NECKNFM"/>
<name>U6KXZ1_EIMTE</name>
<reference evidence="1" key="1">
    <citation type="submission" date="2013-10" db="EMBL/GenBank/DDBJ databases">
        <title>Genomic analysis of the causative agents of coccidiosis in chickens.</title>
        <authorList>
            <person name="Reid A.J."/>
            <person name="Blake D."/>
            <person name="Billington K."/>
            <person name="Browne H."/>
            <person name="Dunn M."/>
            <person name="Hung S."/>
            <person name="Kawahara F."/>
            <person name="Miranda-Saavedra D."/>
            <person name="Mourier T."/>
            <person name="Nagra H."/>
            <person name="Otto T.D."/>
            <person name="Rawlings N."/>
            <person name="Sanchez A."/>
            <person name="Sanders M."/>
            <person name="Subramaniam C."/>
            <person name="Tay Y."/>
            <person name="Dear P."/>
            <person name="Doerig C."/>
            <person name="Gruber A."/>
            <person name="Parkinson J."/>
            <person name="Shirley M."/>
            <person name="Wan K.L."/>
            <person name="Berriman M."/>
            <person name="Tomley F."/>
            <person name="Pain A."/>
        </authorList>
    </citation>
    <scope>NUCLEOTIDE SEQUENCE [LARGE SCALE GENOMIC DNA]</scope>
    <source>
        <strain evidence="1">Houghton</strain>
    </source>
</reference>
<dbReference type="VEuPathDB" id="ToxoDB:ETH_00031520"/>
<gene>
    <name evidence="1" type="ORF">ETH_00031520</name>
</gene>
<organism evidence="1 2">
    <name type="scientific">Eimeria tenella</name>
    <name type="common">Coccidian parasite</name>
    <dbReference type="NCBI Taxonomy" id="5802"/>
    <lineage>
        <taxon>Eukaryota</taxon>
        <taxon>Sar</taxon>
        <taxon>Alveolata</taxon>
        <taxon>Apicomplexa</taxon>
        <taxon>Conoidasida</taxon>
        <taxon>Coccidia</taxon>
        <taxon>Eucoccidiorida</taxon>
        <taxon>Eimeriorina</taxon>
        <taxon>Eimeriidae</taxon>
        <taxon>Eimeria</taxon>
    </lineage>
</organism>
<keyword evidence="2" id="KW-1185">Reference proteome</keyword>
<dbReference type="EMBL" id="HG675748">
    <property type="protein sequence ID" value="CDJ43007.1"/>
    <property type="molecule type" value="Genomic_DNA"/>
</dbReference>
<dbReference type="GeneID" id="25255375"/>
<sequence length="162" mass="17690">MDRGTLVRKATVEIQRRPARQGTVTLKPNSSMQKTRSFADPRSIPQILKQIYVPEEYDEASSVLICNFPGSVSAAACRNFCGWFGAVVRVERTSSVSGEANFVVVFSNPEPAAALKSAGELMFTDGKTPLFCRAVDTKPSIWTSLTALWGGNQQVLNVVQPH</sequence>
<reference evidence="1" key="2">
    <citation type="submission" date="2013-10" db="EMBL/GenBank/DDBJ databases">
        <authorList>
            <person name="Aslett M."/>
        </authorList>
    </citation>
    <scope>NUCLEOTIDE SEQUENCE [LARGE SCALE GENOMIC DNA]</scope>
    <source>
        <strain evidence="1">Houghton</strain>
    </source>
</reference>
<dbReference type="VEuPathDB" id="ToxoDB:ETH2_1580500"/>
<evidence type="ECO:0000313" key="2">
    <source>
        <dbReference type="Proteomes" id="UP000030747"/>
    </source>
</evidence>
<protein>
    <recommendedName>
        <fullName evidence="3">RRM domain-containing protein</fullName>
    </recommendedName>
</protein>
<accession>U6KXZ1</accession>
<dbReference type="AlphaFoldDB" id="U6KXZ1"/>
<dbReference type="OrthoDB" id="360590at2759"/>
<evidence type="ECO:0000313" key="1">
    <source>
        <dbReference type="EMBL" id="CDJ43007.1"/>
    </source>
</evidence>
<dbReference type="Proteomes" id="UP000030747">
    <property type="component" value="Unassembled WGS sequence"/>
</dbReference>